<feature type="transmembrane region" description="Helical" evidence="5">
    <location>
        <begin position="214"/>
        <end position="232"/>
    </location>
</feature>
<sequence>MRPRDLLDLTMLAALWGAAFLFMRMGAAAFGPVALAAVRVGGAACFLLPLLAWRRELPALRAHWRPVLAVGVVNSALPFLLFSYAALAISAGLSSIFNATAPLWAALVARVWLKDKLPRSRVIGLAIGFAGVAWLAWDKASLKPGDHGVSPAAAIAACLLAAFFYGLGASCTKRWLTGVPLMPVAAGSQLGATLSLALPAALAWPAQPPAAGDWAAAAMLAVLCTGVAYLLFFRLIANVGPANAITVTFLIPAFAVLWGWMLLGEPLTGTMVAGCAVILLGTSLATGVLPRPR</sequence>
<feature type="transmembrane region" description="Helical" evidence="5">
    <location>
        <begin position="120"/>
        <end position="137"/>
    </location>
</feature>
<dbReference type="Proteomes" id="UP001336250">
    <property type="component" value="Unassembled WGS sequence"/>
</dbReference>
<dbReference type="PANTHER" id="PTHR32322:SF9">
    <property type="entry name" value="AMINO-ACID METABOLITE EFFLUX PUMP-RELATED"/>
    <property type="match status" value="1"/>
</dbReference>
<reference evidence="7 8" key="1">
    <citation type="submission" date="2024-02" db="EMBL/GenBank/DDBJ databases">
        <title>Genome sequence of Aquincola sp. MAHUQ-54.</title>
        <authorList>
            <person name="Huq M.A."/>
        </authorList>
    </citation>
    <scope>NUCLEOTIDE SEQUENCE [LARGE SCALE GENOMIC DNA]</scope>
    <source>
        <strain evidence="7 8">MAHUQ-54</strain>
    </source>
</reference>
<feature type="transmembrane region" description="Helical" evidence="5">
    <location>
        <begin position="7"/>
        <end position="27"/>
    </location>
</feature>
<evidence type="ECO:0000259" key="6">
    <source>
        <dbReference type="Pfam" id="PF00892"/>
    </source>
</evidence>
<evidence type="ECO:0000256" key="4">
    <source>
        <dbReference type="ARBA" id="ARBA00023136"/>
    </source>
</evidence>
<feature type="transmembrane region" description="Helical" evidence="5">
    <location>
        <begin position="179"/>
        <end position="202"/>
    </location>
</feature>
<evidence type="ECO:0000256" key="5">
    <source>
        <dbReference type="SAM" id="Phobius"/>
    </source>
</evidence>
<keyword evidence="4 5" id="KW-0472">Membrane</keyword>
<dbReference type="GO" id="GO:0016020">
    <property type="term" value="C:membrane"/>
    <property type="evidence" value="ECO:0007669"/>
    <property type="project" value="UniProtKB-SubCell"/>
</dbReference>
<comment type="caution">
    <text evidence="7">The sequence shown here is derived from an EMBL/GenBank/DDBJ whole genome shotgun (WGS) entry which is preliminary data.</text>
</comment>
<dbReference type="InterPro" id="IPR000620">
    <property type="entry name" value="EamA_dom"/>
</dbReference>
<evidence type="ECO:0000256" key="1">
    <source>
        <dbReference type="ARBA" id="ARBA00004141"/>
    </source>
</evidence>
<evidence type="ECO:0000256" key="3">
    <source>
        <dbReference type="ARBA" id="ARBA00022989"/>
    </source>
</evidence>
<feature type="transmembrane region" description="Helical" evidence="5">
    <location>
        <begin position="33"/>
        <end position="53"/>
    </location>
</feature>
<dbReference type="InterPro" id="IPR037185">
    <property type="entry name" value="EmrE-like"/>
</dbReference>
<dbReference type="InterPro" id="IPR050638">
    <property type="entry name" value="AA-Vitamin_Transporters"/>
</dbReference>
<dbReference type="EMBL" id="JAZIBG010000019">
    <property type="protein sequence ID" value="MEF7613703.1"/>
    <property type="molecule type" value="Genomic_DNA"/>
</dbReference>
<dbReference type="SUPFAM" id="SSF103481">
    <property type="entry name" value="Multidrug resistance efflux transporter EmrE"/>
    <property type="match status" value="2"/>
</dbReference>
<dbReference type="PANTHER" id="PTHR32322">
    <property type="entry name" value="INNER MEMBRANE TRANSPORTER"/>
    <property type="match status" value="1"/>
</dbReference>
<accession>A0AAW9QBH2</accession>
<proteinExistence type="predicted"/>
<evidence type="ECO:0000313" key="8">
    <source>
        <dbReference type="Proteomes" id="UP001336250"/>
    </source>
</evidence>
<evidence type="ECO:0000313" key="7">
    <source>
        <dbReference type="EMBL" id="MEF7613703.1"/>
    </source>
</evidence>
<evidence type="ECO:0000256" key="2">
    <source>
        <dbReference type="ARBA" id="ARBA00022692"/>
    </source>
</evidence>
<feature type="transmembrane region" description="Helical" evidence="5">
    <location>
        <begin position="149"/>
        <end position="167"/>
    </location>
</feature>
<keyword evidence="2 5" id="KW-0812">Transmembrane</keyword>
<feature type="transmembrane region" description="Helical" evidence="5">
    <location>
        <begin position="269"/>
        <end position="289"/>
    </location>
</feature>
<comment type="subcellular location">
    <subcellularLocation>
        <location evidence="1">Membrane</location>
        <topology evidence="1">Multi-pass membrane protein</topology>
    </subcellularLocation>
</comment>
<name>A0AAW9QBH2_9BURK</name>
<feature type="transmembrane region" description="Helical" evidence="5">
    <location>
        <begin position="65"/>
        <end position="89"/>
    </location>
</feature>
<feature type="transmembrane region" description="Helical" evidence="5">
    <location>
        <begin position="95"/>
        <end position="113"/>
    </location>
</feature>
<feature type="domain" description="EamA" evidence="6">
    <location>
        <begin position="154"/>
        <end position="285"/>
    </location>
</feature>
<feature type="transmembrane region" description="Helical" evidence="5">
    <location>
        <begin position="244"/>
        <end position="263"/>
    </location>
</feature>
<gene>
    <name evidence="7" type="ORF">V4F39_07245</name>
</gene>
<protein>
    <submittedName>
        <fullName evidence="7">DMT family transporter</fullName>
    </submittedName>
</protein>
<keyword evidence="8" id="KW-1185">Reference proteome</keyword>
<feature type="domain" description="EamA" evidence="6">
    <location>
        <begin position="11"/>
        <end position="135"/>
    </location>
</feature>
<dbReference type="AlphaFoldDB" id="A0AAW9QBH2"/>
<keyword evidence="3 5" id="KW-1133">Transmembrane helix</keyword>
<organism evidence="7 8">
    <name type="scientific">Aquincola agrisoli</name>
    <dbReference type="NCBI Taxonomy" id="3119538"/>
    <lineage>
        <taxon>Bacteria</taxon>
        <taxon>Pseudomonadati</taxon>
        <taxon>Pseudomonadota</taxon>
        <taxon>Betaproteobacteria</taxon>
        <taxon>Burkholderiales</taxon>
        <taxon>Sphaerotilaceae</taxon>
        <taxon>Aquincola</taxon>
    </lineage>
</organism>
<dbReference type="Pfam" id="PF00892">
    <property type="entry name" value="EamA"/>
    <property type="match status" value="2"/>
</dbReference>
<dbReference type="RefSeq" id="WP_332288766.1">
    <property type="nucleotide sequence ID" value="NZ_JAZIBG010000019.1"/>
</dbReference>